<organism evidence="2 3">
    <name type="scientific">Mangrovicoccus algicola</name>
    <dbReference type="NCBI Taxonomy" id="2771008"/>
    <lineage>
        <taxon>Bacteria</taxon>
        <taxon>Pseudomonadati</taxon>
        <taxon>Pseudomonadota</taxon>
        <taxon>Alphaproteobacteria</taxon>
        <taxon>Rhodobacterales</taxon>
        <taxon>Paracoccaceae</taxon>
        <taxon>Mangrovicoccus</taxon>
    </lineage>
</organism>
<evidence type="ECO:0000313" key="2">
    <source>
        <dbReference type="EMBL" id="MBE3636771.1"/>
    </source>
</evidence>
<keyword evidence="3" id="KW-1185">Reference proteome</keyword>
<dbReference type="Proteomes" id="UP000609121">
    <property type="component" value="Unassembled WGS sequence"/>
</dbReference>
<evidence type="ECO:0000313" key="3">
    <source>
        <dbReference type="Proteomes" id="UP000609121"/>
    </source>
</evidence>
<dbReference type="PROSITE" id="PS51257">
    <property type="entry name" value="PROKAR_LIPOPROTEIN"/>
    <property type="match status" value="1"/>
</dbReference>
<sequence length="96" mass="9911">MRHCLLPVLLLTGLAGCDPAAFNMGGATADPVPEAVRAMAAPGQNVDTARVLEDNCYWYDHAGPVETTPLPLLTAEGRPICRAAPDAATEAEAPAA</sequence>
<name>A0A8J6YVY0_9RHOB</name>
<protein>
    <recommendedName>
        <fullName evidence="4">Lipoprotein</fullName>
    </recommendedName>
</protein>
<evidence type="ECO:0008006" key="4">
    <source>
        <dbReference type="Google" id="ProtNLM"/>
    </source>
</evidence>
<evidence type="ECO:0000256" key="1">
    <source>
        <dbReference type="SAM" id="SignalP"/>
    </source>
</evidence>
<reference evidence="2" key="1">
    <citation type="submission" date="2020-09" db="EMBL/GenBank/DDBJ databases">
        <title>A novel bacterium of genus Mangrovicoccus, isolated from South China Sea.</title>
        <authorList>
            <person name="Huang H."/>
            <person name="Mo K."/>
            <person name="Hu Y."/>
        </authorList>
    </citation>
    <scope>NUCLEOTIDE SEQUENCE</scope>
    <source>
        <strain evidence="2">HB182678</strain>
    </source>
</reference>
<proteinExistence type="predicted"/>
<dbReference type="EMBL" id="JACVXA010000003">
    <property type="protein sequence ID" value="MBE3636771.1"/>
    <property type="molecule type" value="Genomic_DNA"/>
</dbReference>
<feature type="chain" id="PRO_5035252902" description="Lipoprotein" evidence="1">
    <location>
        <begin position="21"/>
        <end position="96"/>
    </location>
</feature>
<dbReference type="AlphaFoldDB" id="A0A8J6YVY0"/>
<gene>
    <name evidence="2" type="ORF">ICN82_00975</name>
</gene>
<feature type="signal peptide" evidence="1">
    <location>
        <begin position="1"/>
        <end position="20"/>
    </location>
</feature>
<accession>A0A8J6YVY0</accession>
<comment type="caution">
    <text evidence="2">The sequence shown here is derived from an EMBL/GenBank/DDBJ whole genome shotgun (WGS) entry which is preliminary data.</text>
</comment>
<keyword evidence="1" id="KW-0732">Signal</keyword>